<organism evidence="11 12">
    <name type="scientific">[Emmonsia] crescens</name>
    <dbReference type="NCBI Taxonomy" id="73230"/>
    <lineage>
        <taxon>Eukaryota</taxon>
        <taxon>Fungi</taxon>
        <taxon>Dikarya</taxon>
        <taxon>Ascomycota</taxon>
        <taxon>Pezizomycotina</taxon>
        <taxon>Eurotiomycetes</taxon>
        <taxon>Eurotiomycetidae</taxon>
        <taxon>Onygenales</taxon>
        <taxon>Ajellomycetaceae</taxon>
        <taxon>Emergomyces</taxon>
    </lineage>
</organism>
<dbReference type="InterPro" id="IPR052287">
    <property type="entry name" value="NHEJ_factor"/>
</dbReference>
<dbReference type="InterPro" id="IPR053829">
    <property type="entry name" value="XLF-like_CC"/>
</dbReference>
<evidence type="ECO:0000256" key="2">
    <source>
        <dbReference type="ARBA" id="ARBA00022763"/>
    </source>
</evidence>
<keyword evidence="12" id="KW-1185">Reference proteome</keyword>
<dbReference type="InterPro" id="IPR038051">
    <property type="entry name" value="XRCC4-like_N_sf"/>
</dbReference>
<evidence type="ECO:0000256" key="7">
    <source>
        <dbReference type="ARBA" id="ARBA00044529"/>
    </source>
</evidence>
<dbReference type="GO" id="GO:0006303">
    <property type="term" value="P:double-strand break repair via nonhomologous end joining"/>
    <property type="evidence" value="ECO:0007669"/>
    <property type="project" value="TreeGrafter"/>
</dbReference>
<feature type="compositionally biased region" description="Basic and acidic residues" evidence="8">
    <location>
        <begin position="268"/>
        <end position="277"/>
    </location>
</feature>
<keyword evidence="5" id="KW-0539">Nucleus</keyword>
<dbReference type="PANTHER" id="PTHR32235">
    <property type="entry name" value="NON-HOMOLOGOUS END-JOINING FACTOR 1"/>
    <property type="match status" value="1"/>
</dbReference>
<protein>
    <recommendedName>
        <fullName evidence="7">Non-homologous end-joining factor 1</fullName>
    </recommendedName>
</protein>
<feature type="compositionally biased region" description="Basic and acidic residues" evidence="8">
    <location>
        <begin position="647"/>
        <end position="677"/>
    </location>
</feature>
<dbReference type="CDD" id="cd22285">
    <property type="entry name" value="HD_XLF_N"/>
    <property type="match status" value="1"/>
</dbReference>
<accession>A0A2B7ZRD3</accession>
<evidence type="ECO:0000256" key="6">
    <source>
        <dbReference type="ARBA" id="ARBA00025747"/>
    </source>
</evidence>
<evidence type="ECO:0000259" key="10">
    <source>
        <dbReference type="Pfam" id="PF21928"/>
    </source>
</evidence>
<feature type="compositionally biased region" description="Polar residues" evidence="8">
    <location>
        <begin position="416"/>
        <end position="426"/>
    </location>
</feature>
<dbReference type="GO" id="GO:0045027">
    <property type="term" value="F:DNA end binding"/>
    <property type="evidence" value="ECO:0007669"/>
    <property type="project" value="TreeGrafter"/>
</dbReference>
<feature type="compositionally biased region" description="Basic residues" evidence="8">
    <location>
        <begin position="405"/>
        <end position="414"/>
    </location>
</feature>
<feature type="compositionally biased region" description="Basic and acidic residues" evidence="8">
    <location>
        <begin position="608"/>
        <end position="629"/>
    </location>
</feature>
<evidence type="ECO:0000256" key="3">
    <source>
        <dbReference type="ARBA" id="ARBA00023125"/>
    </source>
</evidence>
<dbReference type="PANTHER" id="PTHR32235:SF1">
    <property type="entry name" value="NON-HOMOLOGOUS END-JOINING FACTOR 1"/>
    <property type="match status" value="1"/>
</dbReference>
<comment type="subcellular location">
    <subcellularLocation>
        <location evidence="1">Nucleus</location>
    </subcellularLocation>
</comment>
<dbReference type="STRING" id="73230.A0A2B7ZRD3"/>
<evidence type="ECO:0000256" key="4">
    <source>
        <dbReference type="ARBA" id="ARBA00023204"/>
    </source>
</evidence>
<keyword evidence="4" id="KW-0234">DNA repair</keyword>
<comment type="similarity">
    <text evidence="6">Belongs to the XRCC4-XLF family. XLF subfamily.</text>
</comment>
<proteinExistence type="inferred from homology"/>
<dbReference type="Pfam" id="PF21928">
    <property type="entry name" value="XLF_CC"/>
    <property type="match status" value="1"/>
</dbReference>
<feature type="compositionally biased region" description="Acidic residues" evidence="8">
    <location>
        <begin position="566"/>
        <end position="575"/>
    </location>
</feature>
<feature type="compositionally biased region" description="Polar residues" evidence="8">
    <location>
        <begin position="456"/>
        <end position="468"/>
    </location>
</feature>
<keyword evidence="2" id="KW-0227">DNA damage</keyword>
<evidence type="ECO:0000313" key="11">
    <source>
        <dbReference type="EMBL" id="PGH35870.1"/>
    </source>
</evidence>
<evidence type="ECO:0000256" key="1">
    <source>
        <dbReference type="ARBA" id="ARBA00004123"/>
    </source>
</evidence>
<name>A0A2B7ZRD3_9EURO</name>
<evidence type="ECO:0000256" key="5">
    <source>
        <dbReference type="ARBA" id="ARBA00023242"/>
    </source>
</evidence>
<dbReference type="AlphaFoldDB" id="A0A2B7ZRD3"/>
<feature type="domain" description="XLF-like coiled-coil region" evidence="10">
    <location>
        <begin position="124"/>
        <end position="176"/>
    </location>
</feature>
<dbReference type="VEuPathDB" id="FungiDB:EMCG_00621"/>
<evidence type="ECO:0000256" key="8">
    <source>
        <dbReference type="SAM" id="MobiDB-lite"/>
    </source>
</evidence>
<dbReference type="Proteomes" id="UP000226031">
    <property type="component" value="Unassembled WGS sequence"/>
</dbReference>
<dbReference type="Pfam" id="PF09302">
    <property type="entry name" value="XLF"/>
    <property type="match status" value="1"/>
</dbReference>
<feature type="compositionally biased region" description="Gly residues" evidence="8">
    <location>
        <begin position="592"/>
        <end position="601"/>
    </location>
</feature>
<keyword evidence="3" id="KW-0238">DNA-binding</keyword>
<dbReference type="InterPro" id="IPR015381">
    <property type="entry name" value="XLF-like_N"/>
</dbReference>
<dbReference type="GO" id="GO:0032807">
    <property type="term" value="C:DNA ligase IV complex"/>
    <property type="evidence" value="ECO:0007669"/>
    <property type="project" value="TreeGrafter"/>
</dbReference>
<feature type="compositionally biased region" description="Polar residues" evidence="8">
    <location>
        <begin position="340"/>
        <end position="351"/>
    </location>
</feature>
<feature type="domain" description="XLF-like N-terminal" evidence="9">
    <location>
        <begin position="3"/>
        <end position="122"/>
    </location>
</feature>
<feature type="compositionally biased region" description="Basic and acidic residues" evidence="8">
    <location>
        <begin position="556"/>
        <end position="565"/>
    </location>
</feature>
<feature type="region of interest" description="Disordered" evidence="8">
    <location>
        <begin position="250"/>
        <end position="696"/>
    </location>
</feature>
<sequence length="696" mass="76144">MSRWSKLQLPNGNPTPPLLYKYLTSNLGCEIYLTDLAYVWSQNLTRKEILNNASKYNTSIDPSEDEEQYFVLLHKISDALRGSKDSSLTLASDTGGEELKLVTSTKLPAPLDPLEWTFTLSQQSPNALTKHILLPILKGEANHEARILSLIGYVKQKDWALSKLFDKIESSGVDLSTVFPGMGGVRLSRKESVYSQASKHIKGVAPFDEDLWNNEYQAKDADYNLGVHITNELSTSSSFVDRPADDFAPENWWKKLGAGPVGKSRQTTKKDKYQEKHTSRKSSPPIEKEEATQSDDDEFQTMETPPRLRSPSRKQTTHNSLRKSASPPRRRHVESDQDLTEGSSAPSTSPKIKSKNAGAVGGHSKQKKLQAPSSAEATASEQEEEDDIRPASKHTSIPKGLGRIGGRHPAKRKQSPMESAESTQSEVESEAAAKPKPKPKAKGGLGIIGGKKKTENPPQETPIKSTASDVPDGPSVTPGPKRTKKTIDTDDMPTESENDTDLSTSRQSKRRLPPPKEQTSSPPLEPQPKPRGIGGIGQIGGKKKQPERISPSDQSETIKARKANGDDDEEGDEMETSPGPRQASTKPKHPGGKLGIIGGRGKPAAPTSRKERSPSANNEENRAPGRDMSESSPPPKQPPAELEENEVEAKQEAKEETPEERANRKREELRKQLEARNKGAGVGTGVGGPAKKKRRF</sequence>
<gene>
    <name evidence="11" type="ORF">GX50_01328</name>
</gene>
<evidence type="ECO:0000313" key="12">
    <source>
        <dbReference type="Proteomes" id="UP000226031"/>
    </source>
</evidence>
<dbReference type="EMBL" id="PDND01000015">
    <property type="protein sequence ID" value="PGH35870.1"/>
    <property type="molecule type" value="Genomic_DNA"/>
</dbReference>
<dbReference type="Gene3D" id="2.170.210.10">
    <property type="entry name" value="DNA double-strand break repair and VJ recombination XRCC4, N-terminal"/>
    <property type="match status" value="1"/>
</dbReference>
<reference evidence="11 12" key="1">
    <citation type="submission" date="2017-10" db="EMBL/GenBank/DDBJ databases">
        <title>Comparative genomics in systemic dimorphic fungi from Ajellomycetaceae.</title>
        <authorList>
            <person name="Munoz J.F."/>
            <person name="Mcewen J.G."/>
            <person name="Clay O.K."/>
            <person name="Cuomo C.A."/>
        </authorList>
    </citation>
    <scope>NUCLEOTIDE SEQUENCE [LARGE SCALE GENOMIC DNA]</scope>
    <source>
        <strain evidence="11 12">UAMH4076</strain>
    </source>
</reference>
<evidence type="ECO:0000259" key="9">
    <source>
        <dbReference type="Pfam" id="PF09302"/>
    </source>
</evidence>
<comment type="caution">
    <text evidence="11">The sequence shown here is derived from an EMBL/GenBank/DDBJ whole genome shotgun (WGS) entry which is preliminary data.</text>
</comment>
<feature type="compositionally biased region" description="Acidic residues" evidence="8">
    <location>
        <begin position="489"/>
        <end position="500"/>
    </location>
</feature>